<keyword evidence="6" id="KW-1185">Reference proteome</keyword>
<reference evidence="5 6" key="1">
    <citation type="submission" date="2019-04" db="EMBL/GenBank/DDBJ databases">
        <authorList>
            <person name="Li J."/>
        </authorList>
    </citation>
    <scope>NUCLEOTIDE SEQUENCE [LARGE SCALE GENOMIC DNA]</scope>
    <source>
        <strain evidence="5 6">KCTC 42687</strain>
    </source>
</reference>
<evidence type="ECO:0000256" key="3">
    <source>
        <dbReference type="SAM" id="MobiDB-lite"/>
    </source>
</evidence>
<dbReference type="PANTHER" id="PTHR37423">
    <property type="entry name" value="SOLUBLE LYTIC MUREIN TRANSGLYCOSYLASE-RELATED"/>
    <property type="match status" value="1"/>
</dbReference>
<evidence type="ECO:0000313" key="6">
    <source>
        <dbReference type="Proteomes" id="UP000309747"/>
    </source>
</evidence>
<dbReference type="EMBL" id="SUNI01000015">
    <property type="protein sequence ID" value="TJZ90573.1"/>
    <property type="molecule type" value="Genomic_DNA"/>
</dbReference>
<dbReference type="CDD" id="cd00254">
    <property type="entry name" value="LT-like"/>
    <property type="match status" value="1"/>
</dbReference>
<proteinExistence type="inferred from homology"/>
<evidence type="ECO:0000256" key="2">
    <source>
        <dbReference type="ARBA" id="ARBA00009387"/>
    </source>
</evidence>
<comment type="caution">
    <text evidence="5">The sequence shown here is derived from an EMBL/GenBank/DDBJ whole genome shotgun (WGS) entry which is preliminary data.</text>
</comment>
<dbReference type="Gene3D" id="1.10.530.10">
    <property type="match status" value="1"/>
</dbReference>
<dbReference type="SUPFAM" id="SSF53955">
    <property type="entry name" value="Lysozyme-like"/>
    <property type="match status" value="1"/>
</dbReference>
<organism evidence="5 6">
    <name type="scientific">Paracoccus gahaiensis</name>
    <dbReference type="NCBI Taxonomy" id="1706839"/>
    <lineage>
        <taxon>Bacteria</taxon>
        <taxon>Pseudomonadati</taxon>
        <taxon>Pseudomonadota</taxon>
        <taxon>Alphaproteobacteria</taxon>
        <taxon>Rhodobacterales</taxon>
        <taxon>Paracoccaceae</taxon>
        <taxon>Paracoccus</taxon>
    </lineage>
</organism>
<dbReference type="PANTHER" id="PTHR37423:SF2">
    <property type="entry name" value="MEMBRANE-BOUND LYTIC MUREIN TRANSGLYCOSYLASE C"/>
    <property type="match status" value="1"/>
</dbReference>
<dbReference type="Pfam" id="PF01464">
    <property type="entry name" value="SLT"/>
    <property type="match status" value="1"/>
</dbReference>
<protein>
    <submittedName>
        <fullName evidence="5">Lytic transglycosylase domain-containing protein</fullName>
    </submittedName>
</protein>
<dbReference type="InterPro" id="IPR023346">
    <property type="entry name" value="Lysozyme-like_dom_sf"/>
</dbReference>
<gene>
    <name evidence="5" type="ORF">FA743_14310</name>
</gene>
<sequence>MPCGRWASMKARSRTVPMRNGDTNATLGTGPRETSRNEQGPAGILRLALRVPLLVLMLSSTAMAQGVPVVDPAKNAREAEITLRLEADLVLQRQKAEEGRRRLEADREQVAALEAVTGGMTLPDDGAGAEDMMSGLEDGAAPVADVYATENSAAADRLFSGARENVEQIIIRAAADTHHMQRAGLSPIQWRCWLQALVWQESRFNPHAQSPVGAYGLTQIMPDTAGDLGIRNTYRNDPYIQAEGGARYLAQRLNEFDGEMILALAAYNAGAGNVRRHGGVPPFPETRKYVQIIPTKYREYMAALGAADQIGSIEASYMANADRAMIGGATAEYADEAGQDMGLAMDRLNEAMSRLGDTTNAAEAMALNSYMRAEFVRLLIIRTRLVAVRSKPMTATEVGAASAFAQERAFMNFQGGL</sequence>
<feature type="region of interest" description="Disordered" evidence="3">
    <location>
        <begin position="1"/>
        <end position="39"/>
    </location>
</feature>
<evidence type="ECO:0000256" key="1">
    <source>
        <dbReference type="ARBA" id="ARBA00007734"/>
    </source>
</evidence>
<evidence type="ECO:0000259" key="4">
    <source>
        <dbReference type="Pfam" id="PF01464"/>
    </source>
</evidence>
<comment type="similarity">
    <text evidence="2">Belongs to the virb1 family.</text>
</comment>
<name>A0A4U0R6E0_9RHOB</name>
<comment type="similarity">
    <text evidence="1">Belongs to the transglycosylase Slt family.</text>
</comment>
<dbReference type="AlphaFoldDB" id="A0A4U0R6E0"/>
<evidence type="ECO:0000313" key="5">
    <source>
        <dbReference type="EMBL" id="TJZ90573.1"/>
    </source>
</evidence>
<accession>A0A4U0R6E0</accession>
<dbReference type="OrthoDB" id="9815002at2"/>
<dbReference type="InterPro" id="IPR008258">
    <property type="entry name" value="Transglycosylase_SLT_dom_1"/>
</dbReference>
<dbReference type="Proteomes" id="UP000309747">
    <property type="component" value="Unassembled WGS sequence"/>
</dbReference>
<feature type="domain" description="Transglycosylase SLT" evidence="4">
    <location>
        <begin position="194"/>
        <end position="280"/>
    </location>
</feature>